<evidence type="ECO:0000256" key="3">
    <source>
        <dbReference type="ARBA" id="ARBA00022448"/>
    </source>
</evidence>
<dbReference type="Gene3D" id="1.25.40.10">
    <property type="entry name" value="Tetratricopeptide repeat domain"/>
    <property type="match status" value="1"/>
</dbReference>
<dbReference type="SUPFAM" id="SSF53474">
    <property type="entry name" value="alpha/beta-Hydrolases"/>
    <property type="match status" value="1"/>
</dbReference>
<feature type="repeat" description="TPR" evidence="10">
    <location>
        <begin position="177"/>
        <end position="210"/>
    </location>
</feature>
<dbReference type="InterPro" id="IPR000073">
    <property type="entry name" value="AB_hydrolase_1"/>
</dbReference>
<comment type="subcellular location">
    <subcellularLocation>
        <location evidence="1">Cell membrane</location>
        <topology evidence="1">Multi-pass membrane protein</topology>
    </subcellularLocation>
</comment>
<dbReference type="InterPro" id="IPR019734">
    <property type="entry name" value="TPR_rpt"/>
</dbReference>
<keyword evidence="5 11" id="KW-0812">Transmembrane</keyword>
<dbReference type="CDD" id="cd02316">
    <property type="entry name" value="VcASADH2_like_N"/>
    <property type="match status" value="1"/>
</dbReference>
<evidence type="ECO:0000256" key="7">
    <source>
        <dbReference type="ARBA" id="ARBA00022989"/>
    </source>
</evidence>
<feature type="transmembrane region" description="Helical" evidence="11">
    <location>
        <begin position="550"/>
        <end position="570"/>
    </location>
</feature>
<keyword evidence="10" id="KW-0802">TPR repeat</keyword>
<dbReference type="InterPro" id="IPR004626">
    <property type="entry name" value="RarD"/>
</dbReference>
<accession>A0ABP0LJP5</accession>
<dbReference type="PROSITE" id="PS50005">
    <property type="entry name" value="TPR"/>
    <property type="match status" value="1"/>
</dbReference>
<evidence type="ECO:0000259" key="12">
    <source>
        <dbReference type="SMART" id="SM00859"/>
    </source>
</evidence>
<dbReference type="EMBL" id="CAXAMM010016668">
    <property type="protein sequence ID" value="CAK9039419.1"/>
    <property type="molecule type" value="Genomic_DNA"/>
</dbReference>
<dbReference type="Pfam" id="PF00561">
    <property type="entry name" value="Abhydrolase_1"/>
    <property type="match status" value="1"/>
</dbReference>
<dbReference type="SMART" id="SM00859">
    <property type="entry name" value="Semialdhyde_dh"/>
    <property type="match status" value="1"/>
</dbReference>
<evidence type="ECO:0000313" key="14">
    <source>
        <dbReference type="Proteomes" id="UP001642464"/>
    </source>
</evidence>
<evidence type="ECO:0000256" key="2">
    <source>
        <dbReference type="ARBA" id="ARBA00007362"/>
    </source>
</evidence>
<dbReference type="SUPFAM" id="SSF48452">
    <property type="entry name" value="TPR-like"/>
    <property type="match status" value="1"/>
</dbReference>
<dbReference type="NCBIfam" id="TIGR00688">
    <property type="entry name" value="rarD"/>
    <property type="match status" value="1"/>
</dbReference>
<evidence type="ECO:0000256" key="1">
    <source>
        <dbReference type="ARBA" id="ARBA00004651"/>
    </source>
</evidence>
<dbReference type="Pfam" id="PF01118">
    <property type="entry name" value="Semialdhyde_dh"/>
    <property type="match status" value="1"/>
</dbReference>
<dbReference type="InterPro" id="IPR036291">
    <property type="entry name" value="NAD(P)-bd_dom_sf"/>
</dbReference>
<feature type="transmembrane region" description="Helical" evidence="11">
    <location>
        <begin position="692"/>
        <end position="712"/>
    </location>
</feature>
<dbReference type="GO" id="GO:0016787">
    <property type="term" value="F:hydrolase activity"/>
    <property type="evidence" value="ECO:0007669"/>
    <property type="project" value="UniProtKB-KW"/>
</dbReference>
<keyword evidence="3" id="KW-0813">Transport</keyword>
<evidence type="ECO:0000313" key="13">
    <source>
        <dbReference type="EMBL" id="CAK9039419.1"/>
    </source>
</evidence>
<keyword evidence="8 11" id="KW-0472">Membrane</keyword>
<dbReference type="SMART" id="SM00028">
    <property type="entry name" value="TPR"/>
    <property type="match status" value="2"/>
</dbReference>
<feature type="domain" description="Semialdehyde dehydrogenase NAD-binding" evidence="12">
    <location>
        <begin position="4"/>
        <end position="118"/>
    </location>
</feature>
<evidence type="ECO:0000256" key="10">
    <source>
        <dbReference type="PROSITE-ProRule" id="PRU00339"/>
    </source>
</evidence>
<dbReference type="InterPro" id="IPR000534">
    <property type="entry name" value="Semialdehyde_DH_NAD-bd"/>
</dbReference>
<comment type="similarity">
    <text evidence="9">Belongs to the AB hydrolase superfamily. Epoxide hydrolase family.</text>
</comment>
<dbReference type="Pfam" id="PF13469">
    <property type="entry name" value="Sulfotransfer_3"/>
    <property type="match status" value="1"/>
</dbReference>
<evidence type="ECO:0000256" key="5">
    <source>
        <dbReference type="ARBA" id="ARBA00022692"/>
    </source>
</evidence>
<feature type="transmembrane region" description="Helical" evidence="11">
    <location>
        <begin position="657"/>
        <end position="677"/>
    </location>
</feature>
<keyword evidence="7 11" id="KW-1133">Transmembrane helix</keyword>
<organism evidence="13 14">
    <name type="scientific">Durusdinium trenchii</name>
    <dbReference type="NCBI Taxonomy" id="1381693"/>
    <lineage>
        <taxon>Eukaryota</taxon>
        <taxon>Sar</taxon>
        <taxon>Alveolata</taxon>
        <taxon>Dinophyceae</taxon>
        <taxon>Suessiales</taxon>
        <taxon>Symbiodiniaceae</taxon>
        <taxon>Durusdinium</taxon>
    </lineage>
</organism>
<gene>
    <name evidence="13" type="ORF">SCF082_LOCUS23059</name>
</gene>
<sequence>MQVNVAIIGATGNVGQEILAILEERLFPVHTAYALASRQSIGREVSFGEKTLKCRDLETFDFSNVDIALFAAGGAIAKEWAPKAAKAGAIVIDNSSHFRMDPDVPLIAGVDWQTAMNFAGQLGDQDTVLAAAKNWRAQSPADPARLVAEINALGAVAKHKEAALLSRDLQKNTRSATDGYYLEGFYQARFGNRDKALALCRKAIALNPDHATAWEQIALLNGYEDRDDDIAKMLEVEKRLRDKGQLIALYYALGRAFDHADDTDKAFTYISKGAELRKGPAPFDLRPLHAYLERLRTTFNRDYVARHQNTGVGAGMVFILSAPRSGSTLIEQILTTAPQVTATSEHMILRNAALEFGNLEPQEMARAESFTGRDWNKVAQSYFDGLRRRFGASKNYTDKTLINYYYAGLIRILFPEAKLVWLRRDPRDVTWSCYRSRINANQWAESLDTACGFIKAQKEACRNWADLFGDQAITLDFETLVSEGDAVSKQLFDHVGVERPAEWSDFYKSSNPVATASLAQVREPLNTKGVGAWRRYEKHLVKKALTTPRIVALLGVSALAISANWLIYVWSVINDRIFEASLGYYINPLMNVAAGVLILGEKLRRAQIVAIGLASIGVLVLTVGAGVFPWVALALAILFTLYGYLRKTTPVGAMPGLFVETTLLSPLAFIYLIWLIQSGTAVFTNLSLKTDILLVTAGPVTVIPLVLFALAARRLRLSTIGFLQYIGPTLQFLLGLYYGETFTWAHGVCFALIWTALAIFSFDAVRANRAASSCLHFCFMNNDFPEPQFITANGVRFAIYEADGDAARTNPPILLVHGWPEIAYSWRNQIHALADAGYRVIALDLKGFGRSDAPKDVALYDIEHITTDLAGVLSALNIERAVFCGHDWGGSIVWSMAQWRPERVAGVIGVCTPVKPRPPVPPISILKKRFTEKHYFVQFQEPDVMEALFETDIERFVKMMFQKPAPRERWASLVPRIYDLPGRFKNAKEPDTDSLLVSDDVIQVYIDAFQRSGFHGGVNLYRNVDRNWELMESRDETVRAPGLWIGADLDLFLPPESADGMEALVPDLEKHVIAGSGHWVMWEKPQDLNALVIDWLTRRIST</sequence>
<dbReference type="InterPro" id="IPR037185">
    <property type="entry name" value="EmrE-like"/>
</dbReference>
<keyword evidence="4" id="KW-1003">Cell membrane</keyword>
<evidence type="ECO:0000256" key="11">
    <source>
        <dbReference type="SAM" id="Phobius"/>
    </source>
</evidence>
<dbReference type="InterPro" id="IPR011990">
    <property type="entry name" value="TPR-like_helical_dom_sf"/>
</dbReference>
<dbReference type="PRINTS" id="PR00412">
    <property type="entry name" value="EPOXHYDRLASE"/>
</dbReference>
<evidence type="ECO:0000256" key="9">
    <source>
        <dbReference type="ARBA" id="ARBA00038334"/>
    </source>
</evidence>
<dbReference type="Proteomes" id="UP001642464">
    <property type="component" value="Unassembled WGS sequence"/>
</dbReference>
<keyword evidence="6 13" id="KW-0378">Hydrolase</keyword>
<evidence type="ECO:0000256" key="8">
    <source>
        <dbReference type="ARBA" id="ARBA00023136"/>
    </source>
</evidence>
<evidence type="ECO:0000256" key="4">
    <source>
        <dbReference type="ARBA" id="ARBA00022475"/>
    </source>
</evidence>
<dbReference type="Gene3D" id="3.40.50.300">
    <property type="entry name" value="P-loop containing nucleotide triphosphate hydrolases"/>
    <property type="match status" value="1"/>
</dbReference>
<dbReference type="Gene3D" id="3.40.50.720">
    <property type="entry name" value="NAD(P)-binding Rossmann-like Domain"/>
    <property type="match status" value="1"/>
</dbReference>
<name>A0ABP0LJP5_9DINO</name>
<feature type="transmembrane region" description="Helical" evidence="11">
    <location>
        <begin position="606"/>
        <end position="622"/>
    </location>
</feature>
<dbReference type="Gene3D" id="3.40.50.1820">
    <property type="entry name" value="alpha/beta hydrolase"/>
    <property type="match status" value="1"/>
</dbReference>
<protein>
    <submittedName>
        <fullName evidence="13">Bifunctional epoxide hydrolase 2</fullName>
    </submittedName>
</protein>
<dbReference type="SUPFAM" id="SSF51735">
    <property type="entry name" value="NAD(P)-binding Rossmann-fold domains"/>
    <property type="match status" value="1"/>
</dbReference>
<keyword evidence="14" id="KW-1185">Reference proteome</keyword>
<dbReference type="SUPFAM" id="SSF52540">
    <property type="entry name" value="P-loop containing nucleoside triphosphate hydrolases"/>
    <property type="match status" value="1"/>
</dbReference>
<dbReference type="PANTHER" id="PTHR43329">
    <property type="entry name" value="EPOXIDE HYDROLASE"/>
    <property type="match status" value="1"/>
</dbReference>
<dbReference type="InterPro" id="IPR027417">
    <property type="entry name" value="P-loop_NTPase"/>
</dbReference>
<evidence type="ECO:0000256" key="6">
    <source>
        <dbReference type="ARBA" id="ARBA00022801"/>
    </source>
</evidence>
<feature type="transmembrane region" description="Helical" evidence="11">
    <location>
        <begin position="582"/>
        <end position="599"/>
    </location>
</feature>
<comment type="caution">
    <text evidence="13">The sequence shown here is derived from an EMBL/GenBank/DDBJ whole genome shotgun (WGS) entry which is preliminary data.</text>
</comment>
<dbReference type="InterPro" id="IPR029058">
    <property type="entry name" value="AB_hydrolase_fold"/>
</dbReference>
<comment type="similarity">
    <text evidence="2">Belongs to the EamA transporter family.</text>
</comment>
<reference evidence="13 14" key="1">
    <citation type="submission" date="2024-02" db="EMBL/GenBank/DDBJ databases">
        <authorList>
            <person name="Chen Y."/>
            <person name="Shah S."/>
            <person name="Dougan E. K."/>
            <person name="Thang M."/>
            <person name="Chan C."/>
        </authorList>
    </citation>
    <scope>NUCLEOTIDE SEQUENCE [LARGE SCALE GENOMIC DNA]</scope>
</reference>
<dbReference type="InterPro" id="IPR000639">
    <property type="entry name" value="Epox_hydrolase-like"/>
</dbReference>
<proteinExistence type="inferred from homology"/>
<dbReference type="SUPFAM" id="SSF103481">
    <property type="entry name" value="Multidrug resistance efflux transporter EmrE"/>
    <property type="match status" value="1"/>
</dbReference>